<accession>A0AAV5L0T7</accession>
<dbReference type="SUPFAM" id="SSF52058">
    <property type="entry name" value="L domain-like"/>
    <property type="match status" value="1"/>
</dbReference>
<keyword evidence="5" id="KW-0472">Membrane</keyword>
<proteinExistence type="predicted"/>
<protein>
    <submittedName>
        <fullName evidence="8">Uncharacterized protein</fullName>
    </submittedName>
</protein>
<evidence type="ECO:0000256" key="3">
    <source>
        <dbReference type="ARBA" id="ARBA00022729"/>
    </source>
</evidence>
<dbReference type="InterPro" id="IPR046956">
    <property type="entry name" value="RLP23-like"/>
</dbReference>
<keyword evidence="4" id="KW-1133">Transmembrane helix</keyword>
<evidence type="ECO:0000256" key="6">
    <source>
        <dbReference type="ARBA" id="ARBA00023170"/>
    </source>
</evidence>
<comment type="subcellular location">
    <subcellularLocation>
        <location evidence="1">Membrane</location>
        <topology evidence="1">Single-pass type I membrane protein</topology>
    </subcellularLocation>
</comment>
<evidence type="ECO:0000256" key="4">
    <source>
        <dbReference type="ARBA" id="ARBA00022989"/>
    </source>
</evidence>
<evidence type="ECO:0000313" key="8">
    <source>
        <dbReference type="EMBL" id="GKV30609.1"/>
    </source>
</evidence>
<name>A0AAV5L0T7_9ROSI</name>
<dbReference type="Proteomes" id="UP001054252">
    <property type="component" value="Unassembled WGS sequence"/>
</dbReference>
<evidence type="ECO:0000256" key="5">
    <source>
        <dbReference type="ARBA" id="ARBA00023136"/>
    </source>
</evidence>
<organism evidence="8 9">
    <name type="scientific">Rubroshorea leprosula</name>
    <dbReference type="NCBI Taxonomy" id="152421"/>
    <lineage>
        <taxon>Eukaryota</taxon>
        <taxon>Viridiplantae</taxon>
        <taxon>Streptophyta</taxon>
        <taxon>Embryophyta</taxon>
        <taxon>Tracheophyta</taxon>
        <taxon>Spermatophyta</taxon>
        <taxon>Magnoliopsida</taxon>
        <taxon>eudicotyledons</taxon>
        <taxon>Gunneridae</taxon>
        <taxon>Pentapetalae</taxon>
        <taxon>rosids</taxon>
        <taxon>malvids</taxon>
        <taxon>Malvales</taxon>
        <taxon>Dipterocarpaceae</taxon>
        <taxon>Rubroshorea</taxon>
    </lineage>
</organism>
<evidence type="ECO:0000256" key="2">
    <source>
        <dbReference type="ARBA" id="ARBA00022692"/>
    </source>
</evidence>
<dbReference type="GO" id="GO:0016020">
    <property type="term" value="C:membrane"/>
    <property type="evidence" value="ECO:0007669"/>
    <property type="project" value="UniProtKB-SubCell"/>
</dbReference>
<dbReference type="Gene3D" id="3.80.10.10">
    <property type="entry name" value="Ribonuclease Inhibitor"/>
    <property type="match status" value="1"/>
</dbReference>
<dbReference type="PANTHER" id="PTHR48063:SF98">
    <property type="entry name" value="LRR RECEPTOR-LIKE SERINE_THREONINE-PROTEIN KINASE FLS2"/>
    <property type="match status" value="1"/>
</dbReference>
<dbReference type="EMBL" id="BPVZ01000087">
    <property type="protein sequence ID" value="GKV30609.1"/>
    <property type="molecule type" value="Genomic_DNA"/>
</dbReference>
<evidence type="ECO:0000256" key="1">
    <source>
        <dbReference type="ARBA" id="ARBA00004479"/>
    </source>
</evidence>
<evidence type="ECO:0000256" key="7">
    <source>
        <dbReference type="ARBA" id="ARBA00023180"/>
    </source>
</evidence>
<gene>
    <name evidence="8" type="ORF">SLEP1_g39403</name>
</gene>
<dbReference type="InterPro" id="IPR032675">
    <property type="entry name" value="LRR_dom_sf"/>
</dbReference>
<keyword evidence="7" id="KW-0325">Glycoprotein</keyword>
<keyword evidence="3" id="KW-0732">Signal</keyword>
<keyword evidence="9" id="KW-1185">Reference proteome</keyword>
<dbReference type="AlphaFoldDB" id="A0AAV5L0T7"/>
<comment type="caution">
    <text evidence="8">The sequence shown here is derived from an EMBL/GenBank/DDBJ whole genome shotgun (WGS) entry which is preliminary data.</text>
</comment>
<reference evidence="8 9" key="1">
    <citation type="journal article" date="2021" name="Commun. Biol.">
        <title>The genome of Shorea leprosula (Dipterocarpaceae) highlights the ecological relevance of drought in aseasonal tropical rainforests.</title>
        <authorList>
            <person name="Ng K.K.S."/>
            <person name="Kobayashi M.J."/>
            <person name="Fawcett J.A."/>
            <person name="Hatakeyama M."/>
            <person name="Paape T."/>
            <person name="Ng C.H."/>
            <person name="Ang C.C."/>
            <person name="Tnah L.H."/>
            <person name="Lee C.T."/>
            <person name="Nishiyama T."/>
            <person name="Sese J."/>
            <person name="O'Brien M.J."/>
            <person name="Copetti D."/>
            <person name="Mohd Noor M.I."/>
            <person name="Ong R.C."/>
            <person name="Putra M."/>
            <person name="Sireger I.Z."/>
            <person name="Indrioko S."/>
            <person name="Kosugi Y."/>
            <person name="Izuno A."/>
            <person name="Isagi Y."/>
            <person name="Lee S.L."/>
            <person name="Shimizu K.K."/>
        </authorList>
    </citation>
    <scope>NUCLEOTIDE SEQUENCE [LARGE SCALE GENOMIC DNA]</scope>
    <source>
        <strain evidence="8">214</strain>
    </source>
</reference>
<keyword evidence="6" id="KW-0675">Receptor</keyword>
<keyword evidence="2" id="KW-0812">Transmembrane</keyword>
<dbReference type="PANTHER" id="PTHR48063">
    <property type="entry name" value="LRR RECEPTOR-LIKE KINASE"/>
    <property type="match status" value="1"/>
</dbReference>
<evidence type="ECO:0000313" key="9">
    <source>
        <dbReference type="Proteomes" id="UP001054252"/>
    </source>
</evidence>
<sequence>MLSGWLPSSMSKFNFLSFLDLSYNNFSGRIPSSTQLQSLPTSAFVGNPALCGPPLPQTCPTDEKPMDGGVKCNQQYEDEFWRWFKPSMEVGLAFGFLGALALKLNDPWKHICFLLFNYMKVLLKNLKDYLLSIAAALCLVITMN</sequence>